<dbReference type="EMBL" id="JAWHQM010000020">
    <property type="protein sequence ID" value="KAK5631508.1"/>
    <property type="molecule type" value="Genomic_DNA"/>
</dbReference>
<evidence type="ECO:0000313" key="3">
    <source>
        <dbReference type="EMBL" id="KAK5631508.1"/>
    </source>
</evidence>
<protein>
    <submittedName>
        <fullName evidence="3">Uncharacterized protein</fullName>
    </submittedName>
</protein>
<dbReference type="AlphaFoldDB" id="A0AAN7ZAB9"/>
<keyword evidence="1" id="KW-0808">Transferase</keyword>
<dbReference type="Proteomes" id="UP001305414">
    <property type="component" value="Unassembled WGS sequence"/>
</dbReference>
<evidence type="ECO:0000256" key="1">
    <source>
        <dbReference type="ARBA" id="ARBA00022679"/>
    </source>
</evidence>
<keyword evidence="2" id="KW-0012">Acyltransferase</keyword>
<dbReference type="PANTHER" id="PTHR12283">
    <property type="entry name" value="GLUTAMINYL-PEPTIDE CYCLOTRANSFERASE"/>
    <property type="match status" value="1"/>
</dbReference>
<accession>A0AAN7ZAB9</accession>
<dbReference type="GO" id="GO:0016603">
    <property type="term" value="F:glutaminyl-peptide cyclotransferase activity"/>
    <property type="evidence" value="ECO:0007669"/>
    <property type="project" value="TreeGrafter"/>
</dbReference>
<organism evidence="3 4">
    <name type="scientific">Xylaria bambusicola</name>
    <dbReference type="NCBI Taxonomy" id="326684"/>
    <lineage>
        <taxon>Eukaryota</taxon>
        <taxon>Fungi</taxon>
        <taxon>Dikarya</taxon>
        <taxon>Ascomycota</taxon>
        <taxon>Pezizomycotina</taxon>
        <taxon>Sordariomycetes</taxon>
        <taxon>Xylariomycetidae</taxon>
        <taxon>Xylariales</taxon>
        <taxon>Xylariaceae</taxon>
        <taxon>Xylaria</taxon>
    </lineage>
</organism>
<proteinExistence type="predicted"/>
<dbReference type="InterPro" id="IPR040234">
    <property type="entry name" value="QC/QCL"/>
</dbReference>
<sequence>MKAYQCHRSLAEKWEAEIYPAQSTYESPLNAINLFVLLDLLGAVDPHVPSYFPTTHWAYQGMAKIETRMRHLGLLATQPQNPFLPESDKAA</sequence>
<evidence type="ECO:0000256" key="2">
    <source>
        <dbReference type="ARBA" id="ARBA00023315"/>
    </source>
</evidence>
<name>A0AAN7ZAB9_9PEZI</name>
<keyword evidence="4" id="KW-1185">Reference proteome</keyword>
<evidence type="ECO:0000313" key="4">
    <source>
        <dbReference type="Proteomes" id="UP001305414"/>
    </source>
</evidence>
<dbReference type="GO" id="GO:0008270">
    <property type="term" value="F:zinc ion binding"/>
    <property type="evidence" value="ECO:0007669"/>
    <property type="project" value="TreeGrafter"/>
</dbReference>
<comment type="caution">
    <text evidence="3">The sequence shown here is derived from an EMBL/GenBank/DDBJ whole genome shotgun (WGS) entry which is preliminary data.</text>
</comment>
<dbReference type="Gene3D" id="3.40.630.10">
    <property type="entry name" value="Zn peptidases"/>
    <property type="match status" value="1"/>
</dbReference>
<reference evidence="3 4" key="1">
    <citation type="submission" date="2023-10" db="EMBL/GenBank/DDBJ databases">
        <title>Draft genome sequence of Xylaria bambusicola isolate GMP-LS, the root and basal stem rot pathogen of sugarcane in Indonesia.</title>
        <authorList>
            <person name="Selvaraj P."/>
            <person name="Muralishankar V."/>
            <person name="Muruganantham S."/>
            <person name="Sp S."/>
            <person name="Haryani S."/>
            <person name="Lau K.J.X."/>
            <person name="Naqvi N.I."/>
        </authorList>
    </citation>
    <scope>NUCLEOTIDE SEQUENCE [LARGE SCALE GENOMIC DNA]</scope>
    <source>
        <strain evidence="3">GMP-LS</strain>
    </source>
</reference>
<dbReference type="PANTHER" id="PTHR12283:SF6">
    <property type="entry name" value="GLUTAMINYL-PEPTIDE CYCLOTRANSFERASE-RELATED"/>
    <property type="match status" value="1"/>
</dbReference>
<gene>
    <name evidence="3" type="ORF">RRF57_007222</name>
</gene>